<evidence type="ECO:0000259" key="1">
    <source>
        <dbReference type="Pfam" id="PF00650"/>
    </source>
</evidence>
<evidence type="ECO:0000313" key="3">
    <source>
        <dbReference type="Proteomes" id="UP000749559"/>
    </source>
</evidence>
<dbReference type="PANTHER" id="PTHR10174">
    <property type="entry name" value="ALPHA-TOCOPHEROL TRANSFER PROTEIN-RELATED"/>
    <property type="match status" value="1"/>
</dbReference>
<feature type="non-terminal residue" evidence="2">
    <location>
        <position position="210"/>
    </location>
</feature>
<dbReference type="Gene3D" id="3.40.525.10">
    <property type="entry name" value="CRAL-TRIO lipid binding domain"/>
    <property type="match status" value="1"/>
</dbReference>
<dbReference type="InterPro" id="IPR001251">
    <property type="entry name" value="CRAL-TRIO_dom"/>
</dbReference>
<name>A0A8S4PK62_OWEFU</name>
<organism evidence="2 3">
    <name type="scientific">Owenia fusiformis</name>
    <name type="common">Polychaete worm</name>
    <dbReference type="NCBI Taxonomy" id="6347"/>
    <lineage>
        <taxon>Eukaryota</taxon>
        <taxon>Metazoa</taxon>
        <taxon>Spiralia</taxon>
        <taxon>Lophotrochozoa</taxon>
        <taxon>Annelida</taxon>
        <taxon>Polychaeta</taxon>
        <taxon>Sedentaria</taxon>
        <taxon>Canalipalpata</taxon>
        <taxon>Sabellida</taxon>
        <taxon>Oweniida</taxon>
        <taxon>Oweniidae</taxon>
        <taxon>Owenia</taxon>
    </lineage>
</organism>
<dbReference type="Proteomes" id="UP000749559">
    <property type="component" value="Unassembled WGS sequence"/>
</dbReference>
<dbReference type="Gene3D" id="1.10.8.20">
    <property type="entry name" value="N-terminal domain of phosphatidylinositol transfer protein sec14p"/>
    <property type="match status" value="1"/>
</dbReference>
<dbReference type="SUPFAM" id="SSF46938">
    <property type="entry name" value="CRAL/TRIO N-terminal domain"/>
    <property type="match status" value="1"/>
</dbReference>
<evidence type="ECO:0000313" key="2">
    <source>
        <dbReference type="EMBL" id="CAH1793559.1"/>
    </source>
</evidence>
<feature type="domain" description="CRAL-TRIO" evidence="1">
    <location>
        <begin position="125"/>
        <end position="209"/>
    </location>
</feature>
<sequence>MSAYPEKYSEFTCFDDILDKGKYVDRLDEKSKKKAQEELCEDPKERDAALQQFRDWIKAQPHYTVCTEDTFLLAFLRRCRYSQLEARTMFDVFHSVTYKKIPSWMVDVDSSSTALKKLIDTKCLVIPPYRDPEGRRILIWRGGAFDAGKKSGYTPDTLFNLWGVTLMLLQREDMTQVNGYVIIQDGTGMTMKHIGYPGIERFKAVIKVFY</sequence>
<dbReference type="SUPFAM" id="SSF52087">
    <property type="entry name" value="CRAL/TRIO domain"/>
    <property type="match status" value="1"/>
</dbReference>
<gene>
    <name evidence="2" type="ORF">OFUS_LOCUS18395</name>
</gene>
<comment type="caution">
    <text evidence="2">The sequence shown here is derived from an EMBL/GenBank/DDBJ whole genome shotgun (WGS) entry which is preliminary data.</text>
</comment>
<protein>
    <recommendedName>
        <fullName evidence="1">CRAL-TRIO domain-containing protein</fullName>
    </recommendedName>
</protein>
<dbReference type="PANTHER" id="PTHR10174:SF130">
    <property type="entry name" value="ALPHA-TOCOPHEROL TRANSFER PROTEIN-LIKE"/>
    <property type="match status" value="1"/>
</dbReference>
<keyword evidence="3" id="KW-1185">Reference proteome</keyword>
<dbReference type="GO" id="GO:0016020">
    <property type="term" value="C:membrane"/>
    <property type="evidence" value="ECO:0007669"/>
    <property type="project" value="TreeGrafter"/>
</dbReference>
<accession>A0A8S4PK62</accession>
<reference evidence="2" key="1">
    <citation type="submission" date="2022-03" db="EMBL/GenBank/DDBJ databases">
        <authorList>
            <person name="Martin C."/>
        </authorList>
    </citation>
    <scope>NUCLEOTIDE SEQUENCE</scope>
</reference>
<dbReference type="GO" id="GO:1902936">
    <property type="term" value="F:phosphatidylinositol bisphosphate binding"/>
    <property type="evidence" value="ECO:0007669"/>
    <property type="project" value="TreeGrafter"/>
</dbReference>
<dbReference type="OrthoDB" id="6682367at2759"/>
<dbReference type="Pfam" id="PF00650">
    <property type="entry name" value="CRAL_TRIO"/>
    <property type="match status" value="1"/>
</dbReference>
<dbReference type="AlphaFoldDB" id="A0A8S4PK62"/>
<proteinExistence type="predicted"/>
<dbReference type="EMBL" id="CAIIXF020000009">
    <property type="protein sequence ID" value="CAH1793559.1"/>
    <property type="molecule type" value="Genomic_DNA"/>
</dbReference>
<dbReference type="InterPro" id="IPR036273">
    <property type="entry name" value="CRAL/TRIO_N_dom_sf"/>
</dbReference>
<dbReference type="InterPro" id="IPR036865">
    <property type="entry name" value="CRAL-TRIO_dom_sf"/>
</dbReference>